<evidence type="ECO:0000313" key="3">
    <source>
        <dbReference type="Proteomes" id="UP001235513"/>
    </source>
</evidence>
<evidence type="ECO:0008006" key="4">
    <source>
        <dbReference type="Google" id="ProtNLM"/>
    </source>
</evidence>
<keyword evidence="3" id="KW-1185">Reference proteome</keyword>
<reference evidence="2 3" key="1">
    <citation type="submission" date="2023-07" db="EMBL/GenBank/DDBJ databases">
        <title>Sorghum-associated microbial communities from plants grown in Nebraska, USA.</title>
        <authorList>
            <person name="Schachtman D."/>
        </authorList>
    </citation>
    <scope>NUCLEOTIDE SEQUENCE [LARGE SCALE GENOMIC DNA]</scope>
    <source>
        <strain evidence="2 3">CC351</strain>
    </source>
</reference>
<organism evidence="2 3">
    <name type="scientific">Chryseobacterium lathyri</name>
    <dbReference type="NCBI Taxonomy" id="395933"/>
    <lineage>
        <taxon>Bacteria</taxon>
        <taxon>Pseudomonadati</taxon>
        <taxon>Bacteroidota</taxon>
        <taxon>Flavobacteriia</taxon>
        <taxon>Flavobacteriales</taxon>
        <taxon>Weeksellaceae</taxon>
        <taxon>Chryseobacterium group</taxon>
        <taxon>Chryseobacterium</taxon>
    </lineage>
</organism>
<dbReference type="EMBL" id="JAUSRL010000002">
    <property type="protein sequence ID" value="MDP9959181.1"/>
    <property type="molecule type" value="Genomic_DNA"/>
</dbReference>
<evidence type="ECO:0000313" key="2">
    <source>
        <dbReference type="EMBL" id="MDP9959181.1"/>
    </source>
</evidence>
<keyword evidence="1" id="KW-0732">Signal</keyword>
<sequence length="377" mass="41252">MKKRLMTAVISFTVLSAYGQVGINNAHPEATLDIHAKNHLGAVTGNDGILVPRVNDLTANGTKEGQLVYLINSGFHYWNGSAWTLIGGDPTKDAWVDDAAGTAVKLGANSDGTARVAGTDFTVKDDGRVGIGTDTPYASAALEIVSSNKGVLLPKVHLLHHMDTTTVANPKEGTLVYNTNKVVAGGQVSLDTGYCFWNGTNWRSIYTIGGAAETYVLYLNKTIDTYPHTTSMQWQTPIRNFTDYGIKPHTGYTYDSYTGRITVPEYGDYEVTFNFCESNLVVSGSQASRILGVTDLSGQWKGRVVERRFPSPSTSYYFPTTSSKTIVRNMDPGQSYMLKVSYGTRFDLQQVDYTPNVNSPNPIYGANATYIEIRKIR</sequence>
<name>A0ABT9SIC0_9FLAO</name>
<proteinExistence type="predicted"/>
<gene>
    <name evidence="2" type="ORF">J2T04_001060</name>
</gene>
<dbReference type="Proteomes" id="UP001235513">
    <property type="component" value="Unassembled WGS sequence"/>
</dbReference>
<protein>
    <recommendedName>
        <fullName evidence="4">C1q domain-containing protein</fullName>
    </recommendedName>
</protein>
<evidence type="ECO:0000256" key="1">
    <source>
        <dbReference type="SAM" id="SignalP"/>
    </source>
</evidence>
<feature type="signal peptide" evidence="1">
    <location>
        <begin position="1"/>
        <end position="19"/>
    </location>
</feature>
<dbReference type="RefSeq" id="WP_306841799.1">
    <property type="nucleotide sequence ID" value="NZ_JAUSRL010000002.1"/>
</dbReference>
<comment type="caution">
    <text evidence="2">The sequence shown here is derived from an EMBL/GenBank/DDBJ whole genome shotgun (WGS) entry which is preliminary data.</text>
</comment>
<feature type="chain" id="PRO_5047296594" description="C1q domain-containing protein" evidence="1">
    <location>
        <begin position="20"/>
        <end position="377"/>
    </location>
</feature>
<accession>A0ABT9SIC0</accession>